<proteinExistence type="predicted"/>
<name>A0A1Y2MBI9_EPING</name>
<dbReference type="EMBL" id="KZ107839">
    <property type="protein sequence ID" value="OSS53179.1"/>
    <property type="molecule type" value="Genomic_DNA"/>
</dbReference>
<dbReference type="OMA" id="SWYVSVL"/>
<accession>A0A1Y2MBI9</accession>
<dbReference type="STRING" id="105696.A0A1Y2MBI9"/>
<evidence type="ECO:0000313" key="1">
    <source>
        <dbReference type="EMBL" id="OSS53179.1"/>
    </source>
</evidence>
<dbReference type="AlphaFoldDB" id="A0A1Y2MBI9"/>
<reference evidence="1 2" key="1">
    <citation type="journal article" date="2017" name="Genome Announc.">
        <title>Genome sequence of the saprophytic ascomycete Epicoccum nigrum ICMP 19927 strain isolated from New Zealand.</title>
        <authorList>
            <person name="Fokin M."/>
            <person name="Fleetwood D."/>
            <person name="Weir B.S."/>
            <person name="Villas-Boas S.G."/>
        </authorList>
    </citation>
    <scope>NUCLEOTIDE SEQUENCE [LARGE SCALE GENOMIC DNA]</scope>
    <source>
        <strain evidence="1 2">ICMP 19927</strain>
    </source>
</reference>
<organism evidence="1 2">
    <name type="scientific">Epicoccum nigrum</name>
    <name type="common">Soil fungus</name>
    <name type="synonym">Epicoccum purpurascens</name>
    <dbReference type="NCBI Taxonomy" id="105696"/>
    <lineage>
        <taxon>Eukaryota</taxon>
        <taxon>Fungi</taxon>
        <taxon>Dikarya</taxon>
        <taxon>Ascomycota</taxon>
        <taxon>Pezizomycotina</taxon>
        <taxon>Dothideomycetes</taxon>
        <taxon>Pleosporomycetidae</taxon>
        <taxon>Pleosporales</taxon>
        <taxon>Pleosporineae</taxon>
        <taxon>Didymellaceae</taxon>
        <taxon>Epicoccum</taxon>
    </lineage>
</organism>
<dbReference type="Proteomes" id="UP000193240">
    <property type="component" value="Unassembled WGS sequence"/>
</dbReference>
<dbReference type="InParanoid" id="A0A1Y2MBI9"/>
<gene>
    <name evidence="1" type="ORF">B5807_02532</name>
</gene>
<evidence type="ECO:0000313" key="2">
    <source>
        <dbReference type="Proteomes" id="UP000193240"/>
    </source>
</evidence>
<sequence length="347" mass="38378">MTNQNYVPRHCSWLVRHFNTVPNRHIHWNSYTYIYSRMSEQNSLNKTFRGALLLYQVRMWLPNNTKSLLFAISALLTTTFVYAQNSSCQGLQREFGTVNSTGQHKFTWNSSYAGDYSWYVSVLVGSRGTEWNDGHDVRANAYISVPRNAPNSTGVCVYQYTNINATLESEGENSCSGVISSGCINHLTKAMSYTGNTCPDSDTGSTSEAFNEACPMLSGGSHSTKFIDVTNNTCAYTKMPEVQIPDEYNTFGTVIGVENINSNVDANQAYDLLTRQTIPLVLLGRFVDPSSNLVQSSVEFLCITANNTVKGSRVPEQQTPWKSAGASNNTRIVGWIASVITGIILLI</sequence>
<protein>
    <submittedName>
        <fullName evidence="1">Uncharacterized protein</fullName>
    </submittedName>
</protein>
<keyword evidence="2" id="KW-1185">Reference proteome</keyword>